<dbReference type="PROSITE" id="PS50293">
    <property type="entry name" value="TPR_REGION"/>
    <property type="match status" value="2"/>
</dbReference>
<gene>
    <name evidence="4" type="ORF">SPHA_62316</name>
</gene>
<dbReference type="Pfam" id="PF13374">
    <property type="entry name" value="TPR_10"/>
    <property type="match status" value="1"/>
</dbReference>
<dbReference type="EMBL" id="CAHIKZ030004445">
    <property type="protein sequence ID" value="CAE1310783.1"/>
    <property type="molecule type" value="Genomic_DNA"/>
</dbReference>
<dbReference type="PANTHER" id="PTHR45641:SF19">
    <property type="entry name" value="NEPHROCYSTIN-3"/>
    <property type="match status" value="1"/>
</dbReference>
<reference evidence="4" key="1">
    <citation type="submission" date="2021-01" db="EMBL/GenBank/DDBJ databases">
        <authorList>
            <person name="Li R."/>
            <person name="Bekaert M."/>
        </authorList>
    </citation>
    <scope>NUCLEOTIDE SEQUENCE</scope>
    <source>
        <strain evidence="4">Farmed</strain>
    </source>
</reference>
<keyword evidence="2 3" id="KW-0802">TPR repeat</keyword>
<dbReference type="SMART" id="SM00028">
    <property type="entry name" value="TPR"/>
    <property type="match status" value="2"/>
</dbReference>
<dbReference type="InterPro" id="IPR011990">
    <property type="entry name" value="TPR-like_helical_dom_sf"/>
</dbReference>
<feature type="repeat" description="TPR" evidence="3">
    <location>
        <begin position="96"/>
        <end position="129"/>
    </location>
</feature>
<keyword evidence="5" id="KW-1185">Reference proteome</keyword>
<sequence length="289" mass="33234">MTDVEYSDYETFPFFVKMVEIGQDVLETHLKSNCFEFFEKCLQLTYKFADKTQKATVLIGYGRAQTNIKGNYESGQEKLCQAIEVLDDLPCTYATAQAYQSLGFTLQRKGEVEEALRCLEEALKIETELDIPNNRLTLSTLSSLGIVNVFIGNFEDGKKYHLESLKRRLALLQTEKHPHIGACYNNLGLLYENMGEYDKALEYYEKGLQRKTLRCRFVMHSLSADQSCGSTRNEESQQGKASLLPPHSLLRLLFLNYPMLEPLKMMSEDISLSIDLLWLYLHQQIMKQS</sequence>
<dbReference type="PANTHER" id="PTHR45641">
    <property type="entry name" value="TETRATRICOPEPTIDE REPEAT PROTEIN (AFU_ORTHOLOGUE AFUA_6G03870)"/>
    <property type="match status" value="1"/>
</dbReference>
<dbReference type="InterPro" id="IPR019734">
    <property type="entry name" value="TPR_rpt"/>
</dbReference>
<feature type="repeat" description="TPR" evidence="3">
    <location>
        <begin position="181"/>
        <end position="214"/>
    </location>
</feature>
<dbReference type="Pfam" id="PF13424">
    <property type="entry name" value="TPR_12"/>
    <property type="match status" value="1"/>
</dbReference>
<dbReference type="OrthoDB" id="5988009at2759"/>
<dbReference type="AlphaFoldDB" id="A0A812DTJ2"/>
<protein>
    <submittedName>
        <fullName evidence="4">Uncharacterized protein</fullName>
    </submittedName>
</protein>
<accession>A0A812DTJ2</accession>
<evidence type="ECO:0000256" key="1">
    <source>
        <dbReference type="ARBA" id="ARBA00022737"/>
    </source>
</evidence>
<comment type="caution">
    <text evidence="4">The sequence shown here is derived from an EMBL/GenBank/DDBJ whole genome shotgun (WGS) entry which is preliminary data.</text>
</comment>
<evidence type="ECO:0000313" key="5">
    <source>
        <dbReference type="Proteomes" id="UP000597762"/>
    </source>
</evidence>
<evidence type="ECO:0000256" key="2">
    <source>
        <dbReference type="ARBA" id="ARBA00022803"/>
    </source>
</evidence>
<dbReference type="Proteomes" id="UP000597762">
    <property type="component" value="Unassembled WGS sequence"/>
</dbReference>
<dbReference type="PROSITE" id="PS50005">
    <property type="entry name" value="TPR"/>
    <property type="match status" value="2"/>
</dbReference>
<dbReference type="SUPFAM" id="SSF48452">
    <property type="entry name" value="TPR-like"/>
    <property type="match status" value="1"/>
</dbReference>
<evidence type="ECO:0000313" key="4">
    <source>
        <dbReference type="EMBL" id="CAE1310783.1"/>
    </source>
</evidence>
<proteinExistence type="predicted"/>
<dbReference type="Gene3D" id="1.25.40.10">
    <property type="entry name" value="Tetratricopeptide repeat domain"/>
    <property type="match status" value="1"/>
</dbReference>
<name>A0A812DTJ2_ACAPH</name>
<keyword evidence="1" id="KW-0677">Repeat</keyword>
<evidence type="ECO:0000256" key="3">
    <source>
        <dbReference type="PROSITE-ProRule" id="PRU00339"/>
    </source>
</evidence>
<organism evidence="4 5">
    <name type="scientific">Acanthosepion pharaonis</name>
    <name type="common">Pharaoh cuttlefish</name>
    <name type="synonym">Sepia pharaonis</name>
    <dbReference type="NCBI Taxonomy" id="158019"/>
    <lineage>
        <taxon>Eukaryota</taxon>
        <taxon>Metazoa</taxon>
        <taxon>Spiralia</taxon>
        <taxon>Lophotrochozoa</taxon>
        <taxon>Mollusca</taxon>
        <taxon>Cephalopoda</taxon>
        <taxon>Coleoidea</taxon>
        <taxon>Decapodiformes</taxon>
        <taxon>Sepiida</taxon>
        <taxon>Sepiina</taxon>
        <taxon>Sepiidae</taxon>
        <taxon>Acanthosepion</taxon>
    </lineage>
</organism>